<reference evidence="6" key="1">
    <citation type="submission" date="2022-07" db="EMBL/GenBank/DDBJ databases">
        <title>Phylogenomic reconstructions and comparative analyses of Kickxellomycotina fungi.</title>
        <authorList>
            <person name="Reynolds N.K."/>
            <person name="Stajich J.E."/>
            <person name="Barry K."/>
            <person name="Grigoriev I.V."/>
            <person name="Crous P."/>
            <person name="Smith M.E."/>
        </authorList>
    </citation>
    <scope>NUCLEOTIDE SEQUENCE</scope>
    <source>
        <strain evidence="6">RSA 861</strain>
    </source>
</reference>
<feature type="region of interest" description="Disordered" evidence="5">
    <location>
        <begin position="594"/>
        <end position="692"/>
    </location>
</feature>
<comment type="subcellular location">
    <subcellularLocation>
        <location evidence="1">Nucleus</location>
    </subcellularLocation>
</comment>
<evidence type="ECO:0000313" key="7">
    <source>
        <dbReference type="Proteomes" id="UP001150569"/>
    </source>
</evidence>
<organism evidence="6 7">
    <name type="scientific">Tieghemiomyces parasiticus</name>
    <dbReference type="NCBI Taxonomy" id="78921"/>
    <lineage>
        <taxon>Eukaryota</taxon>
        <taxon>Fungi</taxon>
        <taxon>Fungi incertae sedis</taxon>
        <taxon>Zoopagomycota</taxon>
        <taxon>Kickxellomycotina</taxon>
        <taxon>Dimargaritomycetes</taxon>
        <taxon>Dimargaritales</taxon>
        <taxon>Dimargaritaceae</taxon>
        <taxon>Tieghemiomyces</taxon>
    </lineage>
</organism>
<feature type="region of interest" description="Disordered" evidence="5">
    <location>
        <begin position="297"/>
        <end position="353"/>
    </location>
</feature>
<dbReference type="Proteomes" id="UP001150569">
    <property type="component" value="Unassembled WGS sequence"/>
</dbReference>
<dbReference type="OrthoDB" id="2019504at2759"/>
<keyword evidence="3" id="KW-0698">rRNA processing</keyword>
<feature type="region of interest" description="Disordered" evidence="5">
    <location>
        <begin position="419"/>
        <end position="441"/>
    </location>
</feature>
<feature type="compositionally biased region" description="Low complexity" evidence="5">
    <location>
        <begin position="419"/>
        <end position="429"/>
    </location>
</feature>
<evidence type="ECO:0000256" key="1">
    <source>
        <dbReference type="ARBA" id="ARBA00004123"/>
    </source>
</evidence>
<name>A0A9W8DMI1_9FUNG</name>
<feature type="region of interest" description="Disordered" evidence="5">
    <location>
        <begin position="254"/>
        <end position="278"/>
    </location>
</feature>
<evidence type="ECO:0000313" key="6">
    <source>
        <dbReference type="EMBL" id="KAJ1909305.1"/>
    </source>
</evidence>
<sequence>MTMPGMHGSHTAFGKRLGSNGKQVVTEKEVRDKATDALLNWLRGAQDISELEMDKLWEGLFFSVWMSDKPLVQQELNEKLASSLLSIHPTNRMAFYKSYWRVMGQQWFHIDKHRINKCGQLARFVLRYTYKLLQQEGWASEVVDQVNQVLATTVLDYSNNRLPIGLQSQLIDCVLEELDVAIAKEKRETIPFARLLEPYIQFLANSRNSVTVGMVAKEIFRPILAKRADPDYLDENSYFDRELPLVKAALVRATPPKPAAPGSGKKKKNQRPLPSPGAGLELMAKLLKSFRNYYPDPVQPTLGKRRSEESSKPMANGWPTISSEEAGEPSMRPSKRSKVTAAETSAVATERRPARAQIRPTVLTAAARAHLAWKRDLLLAKKRRLDIKWTVGPVPPSSTANLTASTVAAVAQVQAVSPAVTSSPATPSVGGSPRTPGTKKSVHWSLECNSVKLFRKALPITPLPTAIRFGDPAKPSLRRVGSNDSMLSGSSSPSQASTSNSPAPMASLNHSAVAAGQSSPTPATRMVSPLAVEVSPAAATAKAATATAVSTVGLDASTRGSSAAPPSPAGTPTRPTLATETTFKVTPVKEHLNSLATTPNHSTAQSTSAADNSNETGDGGFQVTPVKDFLSQQRPLNAAPQTAPVNRETPPVFTVSPRRASTPRQTPASRRRSLVPADTPRRQSSRLAAKRK</sequence>
<dbReference type="PANTHER" id="PTHR13026:SF0">
    <property type="entry name" value="RIBOSOMAL RNA PROCESSING 1B"/>
    <property type="match status" value="1"/>
</dbReference>
<dbReference type="EMBL" id="JANBPT010001226">
    <property type="protein sequence ID" value="KAJ1909305.1"/>
    <property type="molecule type" value="Genomic_DNA"/>
</dbReference>
<dbReference type="InterPro" id="IPR010301">
    <property type="entry name" value="RRP1"/>
</dbReference>
<dbReference type="PANTHER" id="PTHR13026">
    <property type="entry name" value="NNP-1 PROTEIN NOVEL NUCLEAR PROTEIN 1 NOP52"/>
    <property type="match status" value="1"/>
</dbReference>
<dbReference type="GO" id="GO:0005634">
    <property type="term" value="C:nucleus"/>
    <property type="evidence" value="ECO:0007669"/>
    <property type="project" value="UniProtKB-SubCell"/>
</dbReference>
<dbReference type="Pfam" id="PF05997">
    <property type="entry name" value="Nop52"/>
    <property type="match status" value="1"/>
</dbReference>
<feature type="region of interest" description="Disordered" evidence="5">
    <location>
        <begin position="556"/>
        <end position="578"/>
    </location>
</feature>
<keyword evidence="7" id="KW-1185">Reference proteome</keyword>
<gene>
    <name evidence="6" type="ORF">IWQ60_011244</name>
</gene>
<evidence type="ECO:0000256" key="5">
    <source>
        <dbReference type="SAM" id="MobiDB-lite"/>
    </source>
</evidence>
<feature type="compositionally biased region" description="Low complexity" evidence="5">
    <location>
        <begin position="339"/>
        <end position="348"/>
    </location>
</feature>
<comment type="caution">
    <text evidence="6">The sequence shown here is derived from an EMBL/GenBank/DDBJ whole genome shotgun (WGS) entry which is preliminary data.</text>
</comment>
<feature type="region of interest" description="Disordered" evidence="5">
    <location>
        <begin position="465"/>
        <end position="506"/>
    </location>
</feature>
<feature type="compositionally biased region" description="Polar residues" evidence="5">
    <location>
        <begin position="630"/>
        <end position="644"/>
    </location>
</feature>
<protein>
    <submittedName>
        <fullName evidence="6">Uncharacterized protein</fullName>
    </submittedName>
</protein>
<accession>A0A9W8DMI1</accession>
<feature type="compositionally biased region" description="Polar residues" evidence="5">
    <location>
        <begin position="594"/>
        <end position="616"/>
    </location>
</feature>
<keyword evidence="4" id="KW-0539">Nucleus</keyword>
<evidence type="ECO:0000256" key="3">
    <source>
        <dbReference type="ARBA" id="ARBA00022552"/>
    </source>
</evidence>
<evidence type="ECO:0000256" key="4">
    <source>
        <dbReference type="ARBA" id="ARBA00023242"/>
    </source>
</evidence>
<dbReference type="GO" id="GO:0006364">
    <property type="term" value="P:rRNA processing"/>
    <property type="evidence" value="ECO:0007669"/>
    <property type="project" value="UniProtKB-KW"/>
</dbReference>
<evidence type="ECO:0000256" key="2">
    <source>
        <dbReference type="ARBA" id="ARBA00006374"/>
    </source>
</evidence>
<proteinExistence type="inferred from homology"/>
<dbReference type="GO" id="GO:0030688">
    <property type="term" value="C:preribosome, small subunit precursor"/>
    <property type="evidence" value="ECO:0007669"/>
    <property type="project" value="InterPro"/>
</dbReference>
<feature type="compositionally biased region" description="Low complexity" evidence="5">
    <location>
        <begin position="482"/>
        <end position="501"/>
    </location>
</feature>
<comment type="similarity">
    <text evidence="2">Belongs to the RRP1 family.</text>
</comment>
<dbReference type="AlphaFoldDB" id="A0A9W8DMI1"/>